<dbReference type="InterPro" id="IPR011322">
    <property type="entry name" value="N-reg_PII-like_a/b"/>
</dbReference>
<organism evidence="2 3">
    <name type="scientific">Yoonia rhodophyticola</name>
    <dbReference type="NCBI Taxonomy" id="3137370"/>
    <lineage>
        <taxon>Bacteria</taxon>
        <taxon>Pseudomonadati</taxon>
        <taxon>Pseudomonadota</taxon>
        <taxon>Alphaproteobacteria</taxon>
        <taxon>Rhodobacterales</taxon>
        <taxon>Paracoccaceae</taxon>
        <taxon>Yoonia</taxon>
    </lineage>
</organism>
<keyword evidence="3" id="KW-1185">Reference proteome</keyword>
<dbReference type="SUPFAM" id="SSF54913">
    <property type="entry name" value="GlnB-like"/>
    <property type="match status" value="1"/>
</dbReference>
<dbReference type="EMBL" id="CP151767">
    <property type="protein sequence ID" value="WZU68758.1"/>
    <property type="molecule type" value="Genomic_DNA"/>
</dbReference>
<name>A0AAN0MCW2_9RHOB</name>
<dbReference type="AlphaFoldDB" id="A0AAN0MCW2"/>
<dbReference type="GO" id="GO:0006808">
    <property type="term" value="P:regulation of nitrogen utilization"/>
    <property type="evidence" value="ECO:0007669"/>
    <property type="project" value="InterPro"/>
</dbReference>
<accession>A0AAN0MCW2</accession>
<proteinExistence type="predicted"/>
<dbReference type="InterPro" id="IPR015867">
    <property type="entry name" value="N-reg_PII/ATP_PRibTrfase_C"/>
</dbReference>
<dbReference type="Pfam" id="PF00543">
    <property type="entry name" value="P-II"/>
    <property type="match status" value="1"/>
</dbReference>
<reference evidence="2" key="1">
    <citation type="submission" date="2024-08" db="EMBL/GenBank/DDBJ databases">
        <title>Phylogenomic analyses of a clade within the roseobacter group suggest taxonomic reassignments of species of the genera Aestuariivita, Citreicella, Loktanella, Nautella, Pelagibaca, Ruegeria, Thalassobius, Thiobacimonas and Tropicibacter, and the proposal o.</title>
        <authorList>
            <person name="Jeon C.O."/>
        </authorList>
    </citation>
    <scope>NUCLEOTIDE SEQUENCE</scope>
    <source>
        <strain evidence="2">SS1-5</strain>
    </source>
</reference>
<dbReference type="KEGG" id="yrh:AABB31_07745"/>
<evidence type="ECO:0000256" key="1">
    <source>
        <dbReference type="ARBA" id="ARBA00015681"/>
    </source>
</evidence>
<protein>
    <recommendedName>
        <fullName evidence="1">Nitrogen regulatory protein P-II</fullName>
    </recommendedName>
</protein>
<dbReference type="GO" id="GO:0030234">
    <property type="term" value="F:enzyme regulator activity"/>
    <property type="evidence" value="ECO:0007669"/>
    <property type="project" value="InterPro"/>
</dbReference>
<dbReference type="Gene3D" id="3.30.70.120">
    <property type="match status" value="1"/>
</dbReference>
<sequence>MQTHIAKRVEIVIEAPLERRLTDTLTEAGVTGYTVLPVRGGSGRSGKWTREGQVGRAGMVAVVCLIKPERLDPLLEAAFAVVEKHIGVVSITDAQVLRAERF</sequence>
<dbReference type="InterPro" id="IPR002187">
    <property type="entry name" value="N-reg_PII"/>
</dbReference>
<dbReference type="Proteomes" id="UP001470809">
    <property type="component" value="Chromosome"/>
</dbReference>
<gene>
    <name evidence="2" type="ORF">AABB31_07745</name>
</gene>
<evidence type="ECO:0000313" key="2">
    <source>
        <dbReference type="EMBL" id="WZU68758.1"/>
    </source>
</evidence>
<dbReference type="RefSeq" id="WP_342078049.1">
    <property type="nucleotide sequence ID" value="NZ_CP151767.2"/>
</dbReference>
<evidence type="ECO:0000313" key="3">
    <source>
        <dbReference type="Proteomes" id="UP001470809"/>
    </source>
</evidence>